<protein>
    <submittedName>
        <fullName evidence="2">Uncharacterized protein</fullName>
    </submittedName>
</protein>
<comment type="caution">
    <text evidence="2">The sequence shown here is derived from an EMBL/GenBank/DDBJ whole genome shotgun (WGS) entry which is preliminary data.</text>
</comment>
<accession>A0AAV4PY10</accession>
<feature type="region of interest" description="Disordered" evidence="1">
    <location>
        <begin position="7"/>
        <end position="26"/>
    </location>
</feature>
<organism evidence="2 3">
    <name type="scientific">Caerostris darwini</name>
    <dbReference type="NCBI Taxonomy" id="1538125"/>
    <lineage>
        <taxon>Eukaryota</taxon>
        <taxon>Metazoa</taxon>
        <taxon>Ecdysozoa</taxon>
        <taxon>Arthropoda</taxon>
        <taxon>Chelicerata</taxon>
        <taxon>Arachnida</taxon>
        <taxon>Araneae</taxon>
        <taxon>Araneomorphae</taxon>
        <taxon>Entelegynae</taxon>
        <taxon>Araneoidea</taxon>
        <taxon>Araneidae</taxon>
        <taxon>Caerostris</taxon>
    </lineage>
</organism>
<keyword evidence="3" id="KW-1185">Reference proteome</keyword>
<gene>
    <name evidence="2" type="ORF">CDAR_256981</name>
</gene>
<name>A0AAV4PY10_9ARAC</name>
<reference evidence="2 3" key="1">
    <citation type="submission" date="2021-06" db="EMBL/GenBank/DDBJ databases">
        <title>Caerostris darwini draft genome.</title>
        <authorList>
            <person name="Kono N."/>
            <person name="Arakawa K."/>
        </authorList>
    </citation>
    <scope>NUCLEOTIDE SEQUENCE [LARGE SCALE GENOMIC DNA]</scope>
</reference>
<dbReference type="EMBL" id="BPLQ01003607">
    <property type="protein sequence ID" value="GIY01786.1"/>
    <property type="molecule type" value="Genomic_DNA"/>
</dbReference>
<dbReference type="Proteomes" id="UP001054837">
    <property type="component" value="Unassembled WGS sequence"/>
</dbReference>
<proteinExistence type="predicted"/>
<evidence type="ECO:0000313" key="3">
    <source>
        <dbReference type="Proteomes" id="UP001054837"/>
    </source>
</evidence>
<evidence type="ECO:0000256" key="1">
    <source>
        <dbReference type="SAM" id="MobiDB-lite"/>
    </source>
</evidence>
<dbReference type="AlphaFoldDB" id="A0AAV4PY10"/>
<sequence>MRVAHLLGLLPPGGHSPSTPSLSPTTTTRLLGRRVWLRCGDEKRTFKSTRTGKAWADALAAEKQGPPTIRSKKFYRLDPQVRGRLKRSQRACAAHKKQNGFFQKGEVHYYSCITDSILN</sequence>
<evidence type="ECO:0000313" key="2">
    <source>
        <dbReference type="EMBL" id="GIY01786.1"/>
    </source>
</evidence>